<name>A0A6A2VEY9_9BIFI</name>
<accession>A0A6A2VEY9</accession>
<evidence type="ECO:0000256" key="5">
    <source>
        <dbReference type="SAM" id="MobiDB-lite"/>
    </source>
</evidence>
<feature type="domain" description="FtsK" evidence="7">
    <location>
        <begin position="964"/>
        <end position="1138"/>
    </location>
</feature>
<gene>
    <name evidence="8" type="ORF">DSM100238_1045</name>
</gene>
<feature type="region of interest" description="Disordered" evidence="5">
    <location>
        <begin position="179"/>
        <end position="222"/>
    </location>
</feature>
<dbReference type="PROSITE" id="PS50901">
    <property type="entry name" value="FTSK"/>
    <property type="match status" value="2"/>
</dbReference>
<dbReference type="GO" id="GO:0003677">
    <property type="term" value="F:DNA binding"/>
    <property type="evidence" value="ECO:0007669"/>
    <property type="project" value="InterPro"/>
</dbReference>
<dbReference type="Pfam" id="PF00498">
    <property type="entry name" value="FHA"/>
    <property type="match status" value="1"/>
</dbReference>
<comment type="caution">
    <text evidence="8">The sequence shown here is derived from an EMBL/GenBank/DDBJ whole genome shotgun (WGS) entry which is preliminary data.</text>
</comment>
<proteinExistence type="predicted"/>
<dbReference type="RefSeq" id="WP_152355638.1">
    <property type="nucleotide sequence ID" value="NZ_JBHLXF010000019.1"/>
</dbReference>
<reference evidence="8 9" key="1">
    <citation type="submission" date="2019-09" db="EMBL/GenBank/DDBJ databases">
        <title>Characterization of the phylogenetic diversity of two novel species belonging to the genus Bifidobacterium: Bifidobacterium cebidarum sp. nov. and Bifidobacterium leontopitheci sp. nov.</title>
        <authorList>
            <person name="Lugli G.A."/>
            <person name="Duranti S."/>
            <person name="Milani C."/>
            <person name="Turroni F."/>
            <person name="Ventura M."/>
        </authorList>
    </citation>
    <scope>NUCLEOTIDE SEQUENCE [LARGE SCALE GENOMIC DNA]</scope>
    <source>
        <strain evidence="8 9">DSM 100238</strain>
    </source>
</reference>
<dbReference type="CDD" id="cd01127">
    <property type="entry name" value="TrwB_TraG_TraD_VirD4"/>
    <property type="match status" value="1"/>
</dbReference>
<feature type="domain" description="FtsK" evidence="7">
    <location>
        <begin position="632"/>
        <end position="822"/>
    </location>
</feature>
<evidence type="ECO:0000313" key="9">
    <source>
        <dbReference type="Proteomes" id="UP000440041"/>
    </source>
</evidence>
<feature type="region of interest" description="Disordered" evidence="5">
    <location>
        <begin position="1424"/>
        <end position="1497"/>
    </location>
</feature>
<organism evidence="8 9">
    <name type="scientific">Bifidobacterium apri</name>
    <dbReference type="NCBI Taxonomy" id="1769423"/>
    <lineage>
        <taxon>Bacteria</taxon>
        <taxon>Bacillati</taxon>
        <taxon>Actinomycetota</taxon>
        <taxon>Actinomycetes</taxon>
        <taxon>Bifidobacteriales</taxon>
        <taxon>Bifidobacteriaceae</taxon>
        <taxon>Bifidobacterium</taxon>
    </lineage>
</organism>
<evidence type="ECO:0000256" key="2">
    <source>
        <dbReference type="ARBA" id="ARBA00022741"/>
    </source>
</evidence>
<dbReference type="InterPro" id="IPR008984">
    <property type="entry name" value="SMAD_FHA_dom_sf"/>
</dbReference>
<dbReference type="Proteomes" id="UP000440041">
    <property type="component" value="Unassembled WGS sequence"/>
</dbReference>
<dbReference type="CDD" id="cd00060">
    <property type="entry name" value="FHA"/>
    <property type="match status" value="1"/>
</dbReference>
<dbReference type="OrthoDB" id="9807790at2"/>
<protein>
    <submittedName>
        <fullName evidence="8">Cell division protein FtsK</fullName>
    </submittedName>
</protein>
<feature type="compositionally biased region" description="Pro residues" evidence="5">
    <location>
        <begin position="1454"/>
        <end position="1469"/>
    </location>
</feature>
<dbReference type="Gene3D" id="3.40.50.300">
    <property type="entry name" value="P-loop containing nucleotide triphosphate hydrolases"/>
    <property type="match status" value="4"/>
</dbReference>
<dbReference type="GO" id="GO:0005524">
    <property type="term" value="F:ATP binding"/>
    <property type="evidence" value="ECO:0007669"/>
    <property type="project" value="UniProtKB-UniRule"/>
</dbReference>
<dbReference type="SMART" id="SM00240">
    <property type="entry name" value="FHA"/>
    <property type="match status" value="1"/>
</dbReference>
<dbReference type="Gene3D" id="2.60.200.20">
    <property type="match status" value="1"/>
</dbReference>
<keyword evidence="2 4" id="KW-0547">Nucleotide-binding</keyword>
<keyword evidence="1" id="KW-0597">Phosphoprotein</keyword>
<sequence length="1497" mass="162002">MRVVVDVAAREYEVDITRFSPDVTLGELIQRVTGQGVFPEQSLYCDEFRCSPNDTLAQTNMVEGMIISDHPLCSPGRLEGWVLFTSGGLDAGAMHTIPAGGILTVGRAADCDITSQSRLLSKHHFSLRQEGDGVWVTDNGSLNGTYVNGQQVDAKGLFVCNDAVITASGVAFTLRKAPHEHRAPSPGSLHNLTAFSTAPFNRPPRAGRPGKPAPAEPPEHRNVSAPAKFNLAAIIGPLLMAGMMVVVLKNWTYAVFAGLSPIIALMMWVEQRIRQHHEKKIEESRYRSALEEFREQLREQADAERLRRLDSLPDPAVCARYAALPDTRLWQCRPTSDDFLTLNAGIGSVPWQPVINERNRQSDEVQHIIDENCIPQSPVEIDLNHAGVVGVIGDRESVLAVGRSLLIQACVHAGPADLACMVFCDPGREEDWHWSTWLPHTSMAGTREGDRWTSCNPERSSSLLHALREHIDAVPQPAALLVVDSDVLTEGRDSPARDLLGHGRVDIPSVMDKRTVPVSGIVIAQSVEQLPASCTVIIEATRYGEGTVRYPERNIEIHDVVLSGVSADVASITARHLAHFDDPELTGSKEEVPSLVRLPDLLGIHTLSGKEIIQLWERGSNTVSTPIGVGKDGPLLLDLVKDGPHGLVGGTTGSGKSEFLRSLIVGLAACNSPEKLNFILVDFKGGAAFKACEKLPHTIGTLSNLDPQLANRAIRALEAEMRYRQRLFAQAGPEIDNLDAYMGTNPKERLPRLLLVVDEFAMLAKEYPDVLSSLVSIAAVGRTLGVHMILATQRPAGVVNDDILANTNLRVSLRVQSAADSTSVIGVPDAASIARTQQGRAYVKLGQHDISLIQTALVTGTVETDRVETLGVRPVVFGQAPAALKRQNGRLGSRTDLDNMIEVIAKANLEAGYRAPRRVWPEPLKDTIPLRGFEKGVSEESSVGGFKWPIADFALADDPDCQRQIPAGWNMDEGNIIFAGLPNTGATAALTSLALTLCTAVSPEQLDVLTLDMGAGELQSLRHLPHSIGYAGSGIAMREKRLRLLGYLRAELDRRKAGEHRERKLLVLINGLAALKDEYQDYAGLELMEGLYQAWADGPEVGLYCAASTTRVRMIPSAISDVTTQKWIFRLSEPYDYASVGIPREEIPSAVCGRCVPVTTHLQTQVASPSISSDEAVERVQAMWHGCREKDAVTKELPESVPVSGIGCAADIASQTWLIPVGLRATDLQPAMLELYPGEHALIAGPARSGKSTLLMGLGQVLREAGCEVWAIASRRSPLVESGGIKRIAIDADDRASLLSEIVTRTEPTVLLIDDAERVDDADKSLAQLAESEQDNIHIIVSARSDDLRSMYTHWTKLIRKSRCGVILQPNPDFDGDLLGVQIPRNTAMDMGVGRGYVCVSGVAVPAQTIRPDCLADEHCEQSPITTSSTTQEADTNAVIPSADASRPESEAIPVPPPFESAPPLPVPLPHTVTMPVPLPGQDADHAMPPLPPASRG</sequence>
<feature type="binding site" evidence="4">
    <location>
        <begin position="650"/>
        <end position="657"/>
    </location>
    <ligand>
        <name>ATP</name>
        <dbReference type="ChEBI" id="CHEBI:30616"/>
    </ligand>
</feature>
<evidence type="ECO:0000256" key="3">
    <source>
        <dbReference type="ARBA" id="ARBA00022840"/>
    </source>
</evidence>
<feature type="domain" description="FHA" evidence="6">
    <location>
        <begin position="103"/>
        <end position="152"/>
    </location>
</feature>
<evidence type="ECO:0000259" key="6">
    <source>
        <dbReference type="PROSITE" id="PS50006"/>
    </source>
</evidence>
<keyword evidence="8" id="KW-0132">Cell division</keyword>
<dbReference type="InterPro" id="IPR000253">
    <property type="entry name" value="FHA_dom"/>
</dbReference>
<feature type="compositionally biased region" description="Polar residues" evidence="5">
    <location>
        <begin position="1424"/>
        <end position="1435"/>
    </location>
</feature>
<keyword evidence="8" id="KW-0131">Cell cycle</keyword>
<evidence type="ECO:0000256" key="1">
    <source>
        <dbReference type="ARBA" id="ARBA00022553"/>
    </source>
</evidence>
<dbReference type="CDD" id="cd00009">
    <property type="entry name" value="AAA"/>
    <property type="match status" value="1"/>
</dbReference>
<dbReference type="SUPFAM" id="SSF52540">
    <property type="entry name" value="P-loop containing nucleoside triphosphate hydrolases"/>
    <property type="match status" value="2"/>
</dbReference>
<feature type="binding site" evidence="4">
    <location>
        <begin position="980"/>
        <end position="987"/>
    </location>
    <ligand>
        <name>ATP</name>
        <dbReference type="ChEBI" id="CHEBI:30616"/>
    </ligand>
</feature>
<dbReference type="PROSITE" id="PS50006">
    <property type="entry name" value="FHA_DOMAIN"/>
    <property type="match status" value="1"/>
</dbReference>
<dbReference type="InterPro" id="IPR002543">
    <property type="entry name" value="FtsK_dom"/>
</dbReference>
<feature type="compositionally biased region" description="Polar residues" evidence="5">
    <location>
        <begin position="188"/>
        <end position="199"/>
    </location>
</feature>
<dbReference type="GO" id="GO:0051301">
    <property type="term" value="P:cell division"/>
    <property type="evidence" value="ECO:0007669"/>
    <property type="project" value="UniProtKB-KW"/>
</dbReference>
<dbReference type="InterPro" id="IPR050206">
    <property type="entry name" value="FtsK/SpoIIIE/SftA"/>
</dbReference>
<dbReference type="InterPro" id="IPR003593">
    <property type="entry name" value="AAA+_ATPase"/>
</dbReference>
<keyword evidence="9" id="KW-1185">Reference proteome</keyword>
<dbReference type="SUPFAM" id="SSF49879">
    <property type="entry name" value="SMAD/FHA domain"/>
    <property type="match status" value="1"/>
</dbReference>
<dbReference type="Pfam" id="PF01580">
    <property type="entry name" value="FtsK_SpoIIIE"/>
    <property type="match status" value="2"/>
</dbReference>
<dbReference type="EMBL" id="WBSO01000006">
    <property type="protein sequence ID" value="KAB8298358.1"/>
    <property type="molecule type" value="Genomic_DNA"/>
</dbReference>
<evidence type="ECO:0000259" key="7">
    <source>
        <dbReference type="PROSITE" id="PS50901"/>
    </source>
</evidence>
<dbReference type="InterPro" id="IPR027417">
    <property type="entry name" value="P-loop_NTPase"/>
</dbReference>
<keyword evidence="3 4" id="KW-0067">ATP-binding</keyword>
<dbReference type="PANTHER" id="PTHR22683">
    <property type="entry name" value="SPORULATION PROTEIN RELATED"/>
    <property type="match status" value="1"/>
</dbReference>
<evidence type="ECO:0000256" key="4">
    <source>
        <dbReference type="PROSITE-ProRule" id="PRU00289"/>
    </source>
</evidence>
<dbReference type="SMART" id="SM00382">
    <property type="entry name" value="AAA"/>
    <property type="match status" value="2"/>
</dbReference>
<evidence type="ECO:0000313" key="8">
    <source>
        <dbReference type="EMBL" id="KAB8298358.1"/>
    </source>
</evidence>
<dbReference type="PANTHER" id="PTHR22683:SF1">
    <property type="entry name" value="TYPE VII SECRETION SYSTEM PROTEIN ESSC"/>
    <property type="match status" value="1"/>
</dbReference>